<organism evidence="9 10">
    <name type="scientific">Winogradskyella pelagia</name>
    <dbReference type="NCBI Taxonomy" id="2819984"/>
    <lineage>
        <taxon>Bacteria</taxon>
        <taxon>Pseudomonadati</taxon>
        <taxon>Bacteroidota</taxon>
        <taxon>Flavobacteriia</taxon>
        <taxon>Flavobacteriales</taxon>
        <taxon>Flavobacteriaceae</taxon>
        <taxon>Winogradskyella</taxon>
    </lineage>
</organism>
<protein>
    <submittedName>
        <fullName evidence="9">RagB/SusD family nutrient uptake outer membrane protein</fullName>
    </submittedName>
</protein>
<name>A0ABS3T547_9FLAO</name>
<feature type="chain" id="PRO_5045166993" evidence="6">
    <location>
        <begin position="19"/>
        <end position="470"/>
    </location>
</feature>
<dbReference type="InterPro" id="IPR033985">
    <property type="entry name" value="SusD-like_N"/>
</dbReference>
<dbReference type="Pfam" id="PF14322">
    <property type="entry name" value="SusD-like_3"/>
    <property type="match status" value="1"/>
</dbReference>
<proteinExistence type="inferred from homology"/>
<dbReference type="SUPFAM" id="SSF48452">
    <property type="entry name" value="TPR-like"/>
    <property type="match status" value="1"/>
</dbReference>
<keyword evidence="10" id="KW-1185">Reference proteome</keyword>
<dbReference type="PROSITE" id="PS51257">
    <property type="entry name" value="PROKAR_LIPOPROTEIN"/>
    <property type="match status" value="1"/>
</dbReference>
<gene>
    <name evidence="9" type="ORF">J4050_09565</name>
</gene>
<evidence type="ECO:0000313" key="9">
    <source>
        <dbReference type="EMBL" id="MBO3116996.1"/>
    </source>
</evidence>
<dbReference type="InterPro" id="IPR012944">
    <property type="entry name" value="SusD_RagB_dom"/>
</dbReference>
<evidence type="ECO:0000313" key="10">
    <source>
        <dbReference type="Proteomes" id="UP000676776"/>
    </source>
</evidence>
<keyword evidence="3 6" id="KW-0732">Signal</keyword>
<keyword evidence="4" id="KW-0472">Membrane</keyword>
<feature type="domain" description="RagB/SusD" evidence="7">
    <location>
        <begin position="341"/>
        <end position="468"/>
    </location>
</feature>
<dbReference type="Gene3D" id="1.25.40.390">
    <property type="match status" value="1"/>
</dbReference>
<evidence type="ECO:0000256" key="3">
    <source>
        <dbReference type="ARBA" id="ARBA00022729"/>
    </source>
</evidence>
<evidence type="ECO:0000256" key="1">
    <source>
        <dbReference type="ARBA" id="ARBA00004442"/>
    </source>
</evidence>
<sequence length="470" mass="51549">MKMNNKLFLLLLVGFLFASCNDAIDITPEDEFTPEITFESLADLQQGLNGVYANFGFEEDIEFNSIFADNGKPGFDNGGQLINLYNWVFQAASGSTTAMWNNYYDLINAANRVIEAAPLVEVDPSDIVEYNNILGQLYALRAVGHFRLHMYYTTDYENPTALSAIISPNVPVVTDVFPRNTVQEMSDFIADDIALAEQLIDPAFTDNAYVTQDFVMGLKARVALLTGDASGIAPATALINKYPLASPIQYLQMYADADNTEVIFRLIRSSAVGGIWYFTNSAGPFFEASNSLYNDLAASNDVRLGVNINFGTNNGGPSDPANNIHLINKYPGSSVPFVSNIKQMKVSEMYLIRAELRAKNGQLGLAADDVRAVRNARGSGTVTPTSYSTVNEAITDITLERRLELAYEGHRYLDLKRNKDVLGGILRNPIDCASGGNCEMLSNDPRLTFPIPQVEVNANPGITQNPGYNN</sequence>
<accession>A0ABS3T547</accession>
<comment type="caution">
    <text evidence="9">The sequence shown here is derived from an EMBL/GenBank/DDBJ whole genome shotgun (WGS) entry which is preliminary data.</text>
</comment>
<evidence type="ECO:0000256" key="4">
    <source>
        <dbReference type="ARBA" id="ARBA00023136"/>
    </source>
</evidence>
<feature type="signal peptide" evidence="6">
    <location>
        <begin position="1"/>
        <end position="18"/>
    </location>
</feature>
<evidence type="ECO:0000259" key="8">
    <source>
        <dbReference type="Pfam" id="PF14322"/>
    </source>
</evidence>
<evidence type="ECO:0000256" key="5">
    <source>
        <dbReference type="ARBA" id="ARBA00023237"/>
    </source>
</evidence>
<comment type="subcellular location">
    <subcellularLocation>
        <location evidence="1">Cell outer membrane</location>
    </subcellularLocation>
</comment>
<dbReference type="InterPro" id="IPR011990">
    <property type="entry name" value="TPR-like_helical_dom_sf"/>
</dbReference>
<dbReference type="EMBL" id="JAGEVF010000007">
    <property type="protein sequence ID" value="MBO3116996.1"/>
    <property type="molecule type" value="Genomic_DNA"/>
</dbReference>
<dbReference type="Pfam" id="PF07980">
    <property type="entry name" value="SusD_RagB"/>
    <property type="match status" value="1"/>
</dbReference>
<evidence type="ECO:0000259" key="7">
    <source>
        <dbReference type="Pfam" id="PF07980"/>
    </source>
</evidence>
<dbReference type="Proteomes" id="UP000676776">
    <property type="component" value="Unassembled WGS sequence"/>
</dbReference>
<evidence type="ECO:0000256" key="2">
    <source>
        <dbReference type="ARBA" id="ARBA00006275"/>
    </source>
</evidence>
<feature type="domain" description="SusD-like N-terminal" evidence="8">
    <location>
        <begin position="40"/>
        <end position="204"/>
    </location>
</feature>
<comment type="similarity">
    <text evidence="2">Belongs to the SusD family.</text>
</comment>
<reference evidence="9 10" key="1">
    <citation type="submission" date="2021-03" db="EMBL/GenBank/DDBJ databases">
        <title>Winogradskyella sp. nov., isolated from costal sediment.</title>
        <authorList>
            <person name="Gao C."/>
        </authorList>
    </citation>
    <scope>NUCLEOTIDE SEQUENCE [LARGE SCALE GENOMIC DNA]</scope>
    <source>
        <strain evidence="9 10">DF17</strain>
    </source>
</reference>
<keyword evidence="5" id="KW-0998">Cell outer membrane</keyword>
<evidence type="ECO:0000256" key="6">
    <source>
        <dbReference type="SAM" id="SignalP"/>
    </source>
</evidence>